<dbReference type="Pfam" id="PF00581">
    <property type="entry name" value="Rhodanese"/>
    <property type="match status" value="1"/>
</dbReference>
<dbReference type="GO" id="GO:0005737">
    <property type="term" value="C:cytoplasm"/>
    <property type="evidence" value="ECO:0007669"/>
    <property type="project" value="TreeGrafter"/>
</dbReference>
<dbReference type="Proteomes" id="UP000507470">
    <property type="component" value="Unassembled WGS sequence"/>
</dbReference>
<keyword evidence="4 6" id="KW-0904">Protein phosphatase</keyword>
<dbReference type="GO" id="GO:0004725">
    <property type="term" value="F:protein tyrosine phosphatase activity"/>
    <property type="evidence" value="ECO:0007669"/>
    <property type="project" value="UniProtKB-UniRule"/>
</dbReference>
<sequence length="347" mass="39497">MSRKSLFGRKKSLHDTSTCSHDAVTQKETTLKSSVILCDEDSGLGMEETMQSNESPFLCSSFGGLLTIFDEDTHDTSLSELQGKLTKLKSGDSKHAKRSLFHQKRLLDTDTPKLPSKRLCRSRPQRILKKSLSFGDTPQNNANISTDVVNKLFEVDHLVADGSRPYCLPTIHGKNKDLKSIAPETVADLVSGKFDDTIGSYRIVDCRYPFEYDGGHIKGAENLYTQEAVTGLLEQRNVTKQSSEEKSNILIFHCEFSSERGPKLCRLLRNKDRELNAENYPHLNYPEVYLLEGGYKAFYQNHMILCEPMSYKSMFHKDHTEDVRHFRSKSKSWTAGEKKKNLNRILF</sequence>
<dbReference type="GO" id="GO:0010971">
    <property type="term" value="P:positive regulation of G2/M transition of mitotic cell cycle"/>
    <property type="evidence" value="ECO:0007669"/>
    <property type="project" value="TreeGrafter"/>
</dbReference>
<dbReference type="PANTHER" id="PTHR10828">
    <property type="entry name" value="M-PHASE INDUCER PHOSPHATASE DUAL SPECIFICITY PHOSPHATASE CDC25"/>
    <property type="match status" value="1"/>
</dbReference>
<evidence type="ECO:0000256" key="1">
    <source>
        <dbReference type="ARBA" id="ARBA00011065"/>
    </source>
</evidence>
<evidence type="ECO:0000313" key="9">
    <source>
        <dbReference type="Proteomes" id="UP000507470"/>
    </source>
</evidence>
<comment type="catalytic activity">
    <reaction evidence="6">
        <text>O-phospho-L-tyrosyl-[protein] + H2O = L-tyrosyl-[protein] + phosphate</text>
        <dbReference type="Rhea" id="RHEA:10684"/>
        <dbReference type="Rhea" id="RHEA-COMP:10136"/>
        <dbReference type="Rhea" id="RHEA-COMP:20101"/>
        <dbReference type="ChEBI" id="CHEBI:15377"/>
        <dbReference type="ChEBI" id="CHEBI:43474"/>
        <dbReference type="ChEBI" id="CHEBI:46858"/>
        <dbReference type="ChEBI" id="CHEBI:61978"/>
        <dbReference type="EC" id="3.1.3.48"/>
    </reaction>
</comment>
<dbReference type="PROSITE" id="PS50206">
    <property type="entry name" value="RHODANESE_3"/>
    <property type="match status" value="1"/>
</dbReference>
<evidence type="ECO:0000256" key="3">
    <source>
        <dbReference type="ARBA" id="ARBA00022801"/>
    </source>
</evidence>
<dbReference type="InterPro" id="IPR036873">
    <property type="entry name" value="Rhodanese-like_dom_sf"/>
</dbReference>
<evidence type="ECO:0000256" key="5">
    <source>
        <dbReference type="ARBA" id="ARBA00023306"/>
    </source>
</evidence>
<dbReference type="PRINTS" id="PR00716">
    <property type="entry name" value="MPIPHPHTASE"/>
</dbReference>
<keyword evidence="9" id="KW-1185">Reference proteome</keyword>
<dbReference type="GO" id="GO:0000086">
    <property type="term" value="P:G2/M transition of mitotic cell cycle"/>
    <property type="evidence" value="ECO:0007669"/>
    <property type="project" value="TreeGrafter"/>
</dbReference>
<evidence type="ECO:0000259" key="7">
    <source>
        <dbReference type="PROSITE" id="PS50206"/>
    </source>
</evidence>
<evidence type="ECO:0000256" key="2">
    <source>
        <dbReference type="ARBA" id="ARBA00022618"/>
    </source>
</evidence>
<keyword evidence="5 6" id="KW-0131">Cell cycle</keyword>
<organism evidence="8 9">
    <name type="scientific">Mytilus coruscus</name>
    <name type="common">Sea mussel</name>
    <dbReference type="NCBI Taxonomy" id="42192"/>
    <lineage>
        <taxon>Eukaryota</taxon>
        <taxon>Metazoa</taxon>
        <taxon>Spiralia</taxon>
        <taxon>Lophotrochozoa</taxon>
        <taxon>Mollusca</taxon>
        <taxon>Bivalvia</taxon>
        <taxon>Autobranchia</taxon>
        <taxon>Pteriomorphia</taxon>
        <taxon>Mytilida</taxon>
        <taxon>Mytiloidea</taxon>
        <taxon>Mytilidae</taxon>
        <taxon>Mytilinae</taxon>
        <taxon>Mytilus</taxon>
    </lineage>
</organism>
<reference evidence="8 9" key="1">
    <citation type="submission" date="2020-06" db="EMBL/GenBank/DDBJ databases">
        <authorList>
            <person name="Li R."/>
            <person name="Bekaert M."/>
        </authorList>
    </citation>
    <scope>NUCLEOTIDE SEQUENCE [LARGE SCALE GENOMIC DNA]</scope>
    <source>
        <strain evidence="9">wild</strain>
    </source>
</reference>
<dbReference type="GO" id="GO:0110032">
    <property type="term" value="P:positive regulation of G2/MI transition of meiotic cell cycle"/>
    <property type="evidence" value="ECO:0007669"/>
    <property type="project" value="TreeGrafter"/>
</dbReference>
<dbReference type="EMBL" id="CACVKT020009642">
    <property type="protein sequence ID" value="CAC5422580.1"/>
    <property type="molecule type" value="Genomic_DNA"/>
</dbReference>
<keyword evidence="2 6" id="KW-0132">Cell division</keyword>
<comment type="similarity">
    <text evidence="1 6">Belongs to the MPI phosphatase family.</text>
</comment>
<dbReference type="OrthoDB" id="9999371at2759"/>
<keyword evidence="6" id="KW-0498">Mitosis</keyword>
<dbReference type="GO" id="GO:0051301">
    <property type="term" value="P:cell division"/>
    <property type="evidence" value="ECO:0007669"/>
    <property type="project" value="UniProtKB-UniRule"/>
</dbReference>
<dbReference type="InterPro" id="IPR001763">
    <property type="entry name" value="Rhodanese-like_dom"/>
</dbReference>
<keyword evidence="3 6" id="KW-0378">Hydrolase</keyword>
<dbReference type="Gene3D" id="3.40.250.10">
    <property type="entry name" value="Rhodanese-like domain"/>
    <property type="match status" value="1"/>
</dbReference>
<feature type="domain" description="Rhodanese" evidence="7">
    <location>
        <begin position="197"/>
        <end position="307"/>
    </location>
</feature>
<dbReference type="GO" id="GO:0009794">
    <property type="term" value="P:regulation of mitotic cell cycle, embryonic"/>
    <property type="evidence" value="ECO:0007669"/>
    <property type="project" value="UniProtKB-ARBA"/>
</dbReference>
<evidence type="ECO:0000256" key="4">
    <source>
        <dbReference type="ARBA" id="ARBA00022912"/>
    </source>
</evidence>
<dbReference type="SUPFAM" id="SSF52821">
    <property type="entry name" value="Rhodanese/Cell cycle control phosphatase"/>
    <property type="match status" value="1"/>
</dbReference>
<evidence type="ECO:0000256" key="6">
    <source>
        <dbReference type="RuleBase" id="RU368028"/>
    </source>
</evidence>
<dbReference type="EC" id="3.1.3.48" evidence="6"/>
<dbReference type="InterPro" id="IPR000751">
    <property type="entry name" value="MPI_Phosphatase"/>
</dbReference>
<proteinExistence type="inferred from homology"/>
<evidence type="ECO:0000313" key="8">
    <source>
        <dbReference type="EMBL" id="CAC5422580.1"/>
    </source>
</evidence>
<dbReference type="CDD" id="cd01530">
    <property type="entry name" value="Cdc25"/>
    <property type="match status" value="1"/>
</dbReference>
<comment type="function">
    <text evidence="6">Tyrosine protein phosphatase which functions as a dosage-dependent inducer of mitotic progression.</text>
</comment>
<dbReference type="GO" id="GO:0032502">
    <property type="term" value="P:developmental process"/>
    <property type="evidence" value="ECO:0007669"/>
    <property type="project" value="UniProtKB-ARBA"/>
</dbReference>
<accession>A0A6J8EQ12</accession>
<name>A0A6J8EQ12_MYTCO</name>
<dbReference type="GO" id="GO:0005634">
    <property type="term" value="C:nucleus"/>
    <property type="evidence" value="ECO:0007669"/>
    <property type="project" value="TreeGrafter"/>
</dbReference>
<dbReference type="PANTHER" id="PTHR10828:SF17">
    <property type="entry name" value="PROTEIN-TYROSINE-PHOSPHATASE"/>
    <property type="match status" value="1"/>
</dbReference>
<dbReference type="AlphaFoldDB" id="A0A6J8EQ12"/>
<dbReference type="FunFam" id="3.40.250.10:FF:000036">
    <property type="entry name" value="M-phase inducer phosphatase"/>
    <property type="match status" value="1"/>
</dbReference>
<dbReference type="SMART" id="SM00450">
    <property type="entry name" value="RHOD"/>
    <property type="match status" value="1"/>
</dbReference>
<protein>
    <recommendedName>
        <fullName evidence="6">M-phase inducer phosphatase</fullName>
        <ecNumber evidence="6">3.1.3.48</ecNumber>
    </recommendedName>
</protein>
<gene>
    <name evidence="8" type="ORF">MCOR_54622</name>
</gene>